<evidence type="ECO:0000256" key="1">
    <source>
        <dbReference type="SAM" id="MobiDB-lite"/>
    </source>
</evidence>
<organism evidence="3 4">
    <name type="scientific">Physcomitrium patens</name>
    <name type="common">Spreading-leaved earth moss</name>
    <name type="synonym">Physcomitrella patens</name>
    <dbReference type="NCBI Taxonomy" id="3218"/>
    <lineage>
        <taxon>Eukaryota</taxon>
        <taxon>Viridiplantae</taxon>
        <taxon>Streptophyta</taxon>
        <taxon>Embryophyta</taxon>
        <taxon>Bryophyta</taxon>
        <taxon>Bryophytina</taxon>
        <taxon>Bryopsida</taxon>
        <taxon>Funariidae</taxon>
        <taxon>Funariales</taxon>
        <taxon>Funariaceae</taxon>
        <taxon>Physcomitrium</taxon>
    </lineage>
</organism>
<feature type="region of interest" description="Disordered" evidence="1">
    <location>
        <begin position="254"/>
        <end position="280"/>
    </location>
</feature>
<name>A0A7I4CKW0_PHYPA</name>
<dbReference type="Gramene" id="Pp3c23_13910V3.3">
    <property type="protein sequence ID" value="Pp3c23_13910V3.3"/>
    <property type="gene ID" value="Pp3c23_13910"/>
</dbReference>
<keyword evidence="2" id="KW-0812">Transmembrane</keyword>
<proteinExistence type="predicted"/>
<feature type="compositionally biased region" description="Basic and acidic residues" evidence="1">
    <location>
        <begin position="254"/>
        <end position="265"/>
    </location>
</feature>
<dbReference type="EnsemblPlants" id="Pp3c23_13910V3.3">
    <property type="protein sequence ID" value="Pp3c23_13910V3.3"/>
    <property type="gene ID" value="Pp3c23_13910"/>
</dbReference>
<reference evidence="3 4" key="2">
    <citation type="journal article" date="2018" name="Plant J.">
        <title>The Physcomitrella patens chromosome-scale assembly reveals moss genome structure and evolution.</title>
        <authorList>
            <person name="Lang D."/>
            <person name="Ullrich K.K."/>
            <person name="Murat F."/>
            <person name="Fuchs J."/>
            <person name="Jenkins J."/>
            <person name="Haas F.B."/>
            <person name="Piednoel M."/>
            <person name="Gundlach H."/>
            <person name="Van Bel M."/>
            <person name="Meyberg R."/>
            <person name="Vives C."/>
            <person name="Morata J."/>
            <person name="Symeonidi A."/>
            <person name="Hiss M."/>
            <person name="Muchero W."/>
            <person name="Kamisugi Y."/>
            <person name="Saleh O."/>
            <person name="Blanc G."/>
            <person name="Decker E.L."/>
            <person name="van Gessel N."/>
            <person name="Grimwood J."/>
            <person name="Hayes R.D."/>
            <person name="Graham S.W."/>
            <person name="Gunter L.E."/>
            <person name="McDaniel S.F."/>
            <person name="Hoernstein S.N.W."/>
            <person name="Larsson A."/>
            <person name="Li F.W."/>
            <person name="Perroud P.F."/>
            <person name="Phillips J."/>
            <person name="Ranjan P."/>
            <person name="Rokshar D.S."/>
            <person name="Rothfels C.J."/>
            <person name="Schneider L."/>
            <person name="Shu S."/>
            <person name="Stevenson D.W."/>
            <person name="Thummler F."/>
            <person name="Tillich M."/>
            <person name="Villarreal Aguilar J.C."/>
            <person name="Widiez T."/>
            <person name="Wong G.K."/>
            <person name="Wymore A."/>
            <person name="Zhang Y."/>
            <person name="Zimmer A.D."/>
            <person name="Quatrano R.S."/>
            <person name="Mayer K.F.X."/>
            <person name="Goodstein D."/>
            <person name="Casacuberta J.M."/>
            <person name="Vandepoele K."/>
            <person name="Reski R."/>
            <person name="Cuming A.C."/>
            <person name="Tuskan G.A."/>
            <person name="Maumus F."/>
            <person name="Salse J."/>
            <person name="Schmutz J."/>
            <person name="Rensing S.A."/>
        </authorList>
    </citation>
    <scope>NUCLEOTIDE SEQUENCE [LARGE SCALE GENOMIC DNA]</scope>
    <source>
        <strain evidence="3 4">cv. Gransden 2004</strain>
    </source>
</reference>
<reference evidence="3 4" key="1">
    <citation type="journal article" date="2008" name="Science">
        <title>The Physcomitrella genome reveals evolutionary insights into the conquest of land by plants.</title>
        <authorList>
            <person name="Rensing S."/>
            <person name="Lang D."/>
            <person name="Zimmer A."/>
            <person name="Terry A."/>
            <person name="Salamov A."/>
            <person name="Shapiro H."/>
            <person name="Nishiyama T."/>
            <person name="Perroud P.-F."/>
            <person name="Lindquist E."/>
            <person name="Kamisugi Y."/>
            <person name="Tanahashi T."/>
            <person name="Sakakibara K."/>
            <person name="Fujita T."/>
            <person name="Oishi K."/>
            <person name="Shin-I T."/>
            <person name="Kuroki Y."/>
            <person name="Toyoda A."/>
            <person name="Suzuki Y."/>
            <person name="Hashimoto A."/>
            <person name="Yamaguchi K."/>
            <person name="Sugano A."/>
            <person name="Kohara Y."/>
            <person name="Fujiyama A."/>
            <person name="Anterola A."/>
            <person name="Aoki S."/>
            <person name="Ashton N."/>
            <person name="Barbazuk W.B."/>
            <person name="Barker E."/>
            <person name="Bennetzen J."/>
            <person name="Bezanilla M."/>
            <person name="Blankenship R."/>
            <person name="Cho S.H."/>
            <person name="Dutcher S."/>
            <person name="Estelle M."/>
            <person name="Fawcett J.A."/>
            <person name="Gundlach H."/>
            <person name="Hanada K."/>
            <person name="Heyl A."/>
            <person name="Hicks K.A."/>
            <person name="Hugh J."/>
            <person name="Lohr M."/>
            <person name="Mayer K."/>
            <person name="Melkozernov A."/>
            <person name="Murata T."/>
            <person name="Nelson D."/>
            <person name="Pils B."/>
            <person name="Prigge M."/>
            <person name="Reiss B."/>
            <person name="Renner T."/>
            <person name="Rombauts S."/>
            <person name="Rushton P."/>
            <person name="Sanderfoot A."/>
            <person name="Schween G."/>
            <person name="Shiu S.-H."/>
            <person name="Stueber K."/>
            <person name="Theodoulou F.L."/>
            <person name="Tu H."/>
            <person name="Van de Peer Y."/>
            <person name="Verrier P.J."/>
            <person name="Waters E."/>
            <person name="Wood A."/>
            <person name="Yang L."/>
            <person name="Cove D."/>
            <person name="Cuming A."/>
            <person name="Hasebe M."/>
            <person name="Lucas S."/>
            <person name="Mishler D.B."/>
            <person name="Reski R."/>
            <person name="Grigoriev I."/>
            <person name="Quatrano R.S."/>
            <person name="Boore J.L."/>
        </authorList>
    </citation>
    <scope>NUCLEOTIDE SEQUENCE [LARGE SCALE GENOMIC DNA]</scope>
    <source>
        <strain evidence="3 4">cv. Gransden 2004</strain>
    </source>
</reference>
<dbReference type="KEGG" id="ppp:112275642"/>
<protein>
    <submittedName>
        <fullName evidence="3">Uncharacterized protein</fullName>
    </submittedName>
</protein>
<dbReference type="Proteomes" id="UP000006727">
    <property type="component" value="Chromosome 23"/>
</dbReference>
<gene>
    <name evidence="3" type="primary">LOC112275642</name>
</gene>
<dbReference type="RefSeq" id="XP_024361952.1">
    <property type="nucleotide sequence ID" value="XM_024506184.2"/>
</dbReference>
<dbReference type="PANTHER" id="PTHR33287:SF11">
    <property type="entry name" value="OS03G0778400 PROTEIN"/>
    <property type="match status" value="1"/>
</dbReference>
<feature type="transmembrane region" description="Helical" evidence="2">
    <location>
        <begin position="130"/>
        <end position="150"/>
    </location>
</feature>
<keyword evidence="4" id="KW-1185">Reference proteome</keyword>
<evidence type="ECO:0000313" key="4">
    <source>
        <dbReference type="Proteomes" id="UP000006727"/>
    </source>
</evidence>
<reference evidence="3" key="3">
    <citation type="submission" date="2020-12" db="UniProtKB">
        <authorList>
            <consortium name="EnsemblPlants"/>
        </authorList>
    </citation>
    <scope>IDENTIFICATION</scope>
</reference>
<evidence type="ECO:0000313" key="3">
    <source>
        <dbReference type="EnsemblPlants" id="Pp3c23_13910V3.3"/>
    </source>
</evidence>
<accession>A0A7I4CKW0</accession>
<feature type="transmembrane region" description="Helical" evidence="2">
    <location>
        <begin position="162"/>
        <end position="180"/>
    </location>
</feature>
<sequence length="280" mass="32074">MATGIDVGQLQRKVDELQSKIETYELQRKVDVDRLQSEVDRLRIDVGADPRLSEVDVDQLEREAERATSNDAPLKERNNYEKIKALLWIKDQRTPPVYREALEEWDKKSIVVASSIERKTKQVESLKNEIYNLVGFYSVFQGVVFTAVAQGNEHFFTCSKCFIAIVLSILASVVSFVGVWQKHQKIQYLEDKLEEDHVYKKIIYGPPKTNPSAPATLYWDGEPRNLQSDQNLITLLRNWMAKFFRPSLKHDERPDVEVPVEDKSEPSSAMPHPVGPGSTT</sequence>
<dbReference type="GeneID" id="112275642"/>
<dbReference type="InParanoid" id="A0A7I4CKW0"/>
<dbReference type="EMBL" id="ABEU02000023">
    <property type="status" value="NOT_ANNOTATED_CDS"/>
    <property type="molecule type" value="Genomic_DNA"/>
</dbReference>
<dbReference type="AlphaFoldDB" id="A0A7I4CKW0"/>
<keyword evidence="2" id="KW-1133">Transmembrane helix</keyword>
<evidence type="ECO:0000256" key="2">
    <source>
        <dbReference type="SAM" id="Phobius"/>
    </source>
</evidence>
<keyword evidence="2" id="KW-0472">Membrane</keyword>
<dbReference type="PANTHER" id="PTHR33287">
    <property type="entry name" value="OS03G0453550 PROTEIN"/>
    <property type="match status" value="1"/>
</dbReference>